<evidence type="ECO:0000313" key="3">
    <source>
        <dbReference type="Proteomes" id="UP001159100"/>
    </source>
</evidence>
<accession>A0ABT6QTH1</accession>
<evidence type="ECO:0000259" key="1">
    <source>
        <dbReference type="SMART" id="SM00235"/>
    </source>
</evidence>
<dbReference type="SUPFAM" id="SSF55486">
    <property type="entry name" value="Metalloproteases ('zincins'), catalytic domain"/>
    <property type="match status" value="1"/>
</dbReference>
<dbReference type="Proteomes" id="UP001159100">
    <property type="component" value="Unassembled WGS sequence"/>
</dbReference>
<dbReference type="SMART" id="SM00235">
    <property type="entry name" value="ZnMc"/>
    <property type="match status" value="1"/>
</dbReference>
<protein>
    <submittedName>
        <fullName evidence="2">M12 family metallopeptidase</fullName>
    </submittedName>
</protein>
<proteinExistence type="predicted"/>
<sequence length="248" mass="28019">MTPTRPCIIEHPADILASYDAAITENPANAPLTPSNRKKRSVGTHTKYWKPGRTLKIAIADFGDELVQAVKDGINTWQPHVNLHFHFIELPDNDELYEGDIRINLSPLSDGTGSSHIGTDALNARPHHTTMTLGTDHTSSYFKYTVIHEFGHALGLMHEHQHPDANIPWNKEKTYTLYKLKFGWSKALVDANLFPVDRQSQQSYTPYDRHSVMHYPVSSDYTLGGWEQTLNTRLSAADIAFAQKIYPK</sequence>
<evidence type="ECO:0000313" key="2">
    <source>
        <dbReference type="EMBL" id="MDI2594036.1"/>
    </source>
</evidence>
<comment type="caution">
    <text evidence="2">The sequence shown here is derived from an EMBL/GenBank/DDBJ whole genome shotgun (WGS) entry which is preliminary data.</text>
</comment>
<gene>
    <name evidence="2" type="ORF">POF45_21770</name>
</gene>
<dbReference type="InterPro" id="IPR006026">
    <property type="entry name" value="Peptidase_Metallo"/>
</dbReference>
<dbReference type="EMBL" id="JARBWL010000002">
    <property type="protein sequence ID" value="MDI2594036.1"/>
    <property type="molecule type" value="Genomic_DNA"/>
</dbReference>
<feature type="domain" description="Peptidase metallopeptidase" evidence="1">
    <location>
        <begin position="45"/>
        <end position="200"/>
    </location>
</feature>
<dbReference type="RefSeq" id="WP_282316697.1">
    <property type="nucleotide sequence ID" value="NZ_JARBWL010000002.1"/>
</dbReference>
<dbReference type="InterPro" id="IPR024079">
    <property type="entry name" value="MetalloPept_cat_dom_sf"/>
</dbReference>
<dbReference type="InterPro" id="IPR001506">
    <property type="entry name" value="Peptidase_M12A"/>
</dbReference>
<keyword evidence="3" id="KW-1185">Reference proteome</keyword>
<dbReference type="Gene3D" id="3.40.390.10">
    <property type="entry name" value="Collagenase (Catalytic Domain)"/>
    <property type="match status" value="1"/>
</dbReference>
<reference evidence="2 3" key="1">
    <citation type="submission" date="2023-02" db="EMBL/GenBank/DDBJ databases">
        <title>Pseudomonas chrutzelriedensis sp. nov., a potently antifungal strain isolated from moss.</title>
        <authorList>
            <person name="Schnyder A."/>
            <person name="Kalawong R."/>
            <person name="Eberl L."/>
            <person name="Agnoli K."/>
        </authorList>
    </citation>
    <scope>NUCLEOTIDE SEQUENCE [LARGE SCALE GENOMIC DNA]</scope>
    <source>
        <strain evidence="2 3">681</strain>
    </source>
</reference>
<name>A0ABT6QTH1_9PSED</name>
<dbReference type="Pfam" id="PF01400">
    <property type="entry name" value="Astacin"/>
    <property type="match status" value="1"/>
</dbReference>
<organism evidence="2 3">
    <name type="scientific">Pseudomonas fungipugnans</name>
    <dbReference type="NCBI Taxonomy" id="3024217"/>
    <lineage>
        <taxon>Bacteria</taxon>
        <taxon>Pseudomonadati</taxon>
        <taxon>Pseudomonadota</taxon>
        <taxon>Gammaproteobacteria</taxon>
        <taxon>Pseudomonadales</taxon>
        <taxon>Pseudomonadaceae</taxon>
        <taxon>Pseudomonas</taxon>
    </lineage>
</organism>